<dbReference type="KEGG" id="ccp:CHC_T00000871001"/>
<dbReference type="GeneID" id="17319748"/>
<organism evidence="2 5">
    <name type="scientific">Chondrus crispus</name>
    <name type="common">Carrageen Irish moss</name>
    <name type="synonym">Polymorpha crispa</name>
    <dbReference type="NCBI Taxonomy" id="2769"/>
    <lineage>
        <taxon>Eukaryota</taxon>
        <taxon>Rhodophyta</taxon>
        <taxon>Florideophyceae</taxon>
        <taxon>Rhodymeniophycidae</taxon>
        <taxon>Gigartinales</taxon>
        <taxon>Gigartinaceae</taxon>
        <taxon>Chondrus</taxon>
    </lineage>
</organism>
<dbReference type="RefSeq" id="XP_005713129.1">
    <property type="nucleotide sequence ID" value="XM_005713072.1"/>
</dbReference>
<evidence type="ECO:0000313" key="2">
    <source>
        <dbReference type="EMBL" id="CDF33326.1"/>
    </source>
</evidence>
<dbReference type="Gramene" id="CDF33326">
    <property type="protein sequence ID" value="CDF33326"/>
    <property type="gene ID" value="CHC_T00002131001"/>
</dbReference>
<dbReference type="Gramene" id="CDF40790">
    <property type="protein sequence ID" value="CDF40790"/>
    <property type="gene ID" value="CHC_T00000871001"/>
</dbReference>
<evidence type="ECO:0000313" key="3">
    <source>
        <dbReference type="EMBL" id="CDF35926.1"/>
    </source>
</evidence>
<dbReference type="RefSeq" id="XP_005712030.1">
    <property type="nucleotide sequence ID" value="XM_005711973.1"/>
</dbReference>
<dbReference type="Proteomes" id="UP000012073">
    <property type="component" value="Unassembled WGS sequence"/>
</dbReference>
<reference evidence="2" key="3">
    <citation type="submission" date="2013-05" db="EMBL/GenBank/DDBJ databases">
        <authorList>
            <person name="Genoscope - CEA"/>
        </authorList>
    </citation>
    <scope>NUCLEOTIDE SEQUENCE</scope>
    <source>
        <strain evidence="2">Stackhouse</strain>
    </source>
</reference>
<dbReference type="EMBL" id="HG001640">
    <property type="protein sequence ID" value="CDF33326.1"/>
    <property type="molecule type" value="Genomic_DNA"/>
</dbReference>
<dbReference type="EMBL" id="HG001480">
    <property type="protein sequence ID" value="CDF32365.1"/>
    <property type="molecule type" value="Genomic_DNA"/>
</dbReference>
<sequence length="50" mass="5684">MTNTVRLHSKGIHLGYKRNLRNQQCGQSRLLIDGIKDRIARMPSSTCVSE</sequence>
<dbReference type="AlphaFoldDB" id="R7Q7G3"/>
<dbReference type="GeneID" id="17323461"/>
<dbReference type="OrthoDB" id="504467at2759"/>
<dbReference type="InterPro" id="IPR038661">
    <property type="entry name" value="Ribosomal_eL33_sf"/>
</dbReference>
<keyword evidence="5" id="KW-1185">Reference proteome</keyword>
<dbReference type="Gene3D" id="2.40.10.190">
    <property type="entry name" value="translation elongation factor selb, chain A, domain 4"/>
    <property type="match status" value="1"/>
</dbReference>
<evidence type="ECO:0000313" key="1">
    <source>
        <dbReference type="EMBL" id="CDF32365.1"/>
    </source>
</evidence>
<dbReference type="RefSeq" id="XP_005711084.1">
    <property type="nucleotide sequence ID" value="XM_005711027.1"/>
</dbReference>
<accession>R7Q7G3</accession>
<reference evidence="2" key="2">
    <citation type="journal article" date="2013" name="Proc. Natl. Acad. Sci. U.S.A.">
        <title>Genome structure and metabolic features in the red seaweed Chondrus crispus shed light on evolution of the Archaeplastida.</title>
        <authorList>
            <person name="Collen J."/>
            <person name="Porcel B."/>
            <person name="Carre W."/>
            <person name="Ball S.G."/>
            <person name="Chaparro C."/>
            <person name="Tonon T."/>
            <person name="Barbeyron T."/>
            <person name="Michel G."/>
            <person name="Noel B."/>
            <person name="Valentin K."/>
            <person name="Elias M."/>
            <person name="Artiguenave F."/>
            <person name="Arun A."/>
            <person name="Aury J.M."/>
            <person name="Barbosa-Neto J.F."/>
            <person name="Bothwell J.H."/>
            <person name="Bouget F.Y."/>
            <person name="Brillet L."/>
            <person name="Cabello-Hurtado F."/>
            <person name="Capella-Gutierrez S."/>
            <person name="Charrier B."/>
            <person name="Cladiere L."/>
            <person name="Cock J.M."/>
            <person name="Coelho S.M."/>
            <person name="Colleoni C."/>
            <person name="Czjzek M."/>
            <person name="Da Silva C."/>
            <person name="Delage L."/>
            <person name="Denoeud F."/>
            <person name="Deschamps P."/>
            <person name="Dittami S.M."/>
            <person name="Gabalden T."/>
            <person name="Gachon C.M."/>
            <person name="Groisillier A."/>
            <person name="Herve C."/>
            <person name="Jabbari K."/>
            <person name="Katinka M."/>
            <person name="Kloareg B."/>
            <person name="Kowalczyk N."/>
            <person name="Labadie K."/>
            <person name="Leblanc C."/>
            <person name="Lopez P.J."/>
            <person name="McLachlan D.H."/>
            <person name="Meslet-Cladiere L."/>
            <person name="Moustafa A."/>
            <person name="Nehr Z."/>
            <person name="Nyvall Collen P."/>
            <person name="Panaud O."/>
            <person name="Partensky F."/>
            <person name="Poulain J."/>
            <person name="Rensing S.A."/>
            <person name="Rousvoal S."/>
            <person name="Samson G."/>
            <person name="Symeonidi A."/>
            <person name="Weissenbach J."/>
            <person name="Zambounis A."/>
            <person name="Wincker P."/>
            <person name="Boyen C."/>
        </authorList>
    </citation>
    <scope>NUCLEOTIDE SEQUENCE</scope>
    <source>
        <strain evidence="2">Stackhouse</strain>
    </source>
</reference>
<dbReference type="Gramene" id="CDF32365">
    <property type="protein sequence ID" value="CDF32365"/>
    <property type="gene ID" value="CHC_T00001003001"/>
</dbReference>
<reference evidence="5" key="1">
    <citation type="journal article" date="2013" name="Proc. Natl. Acad. Sci. U.S.A.">
        <title>Genome structure and metabolic features in the red seaweed Chondrus crispus shed light on evolution of the Archaeplastida.</title>
        <authorList>
            <person name="Collen J."/>
            <person name="Porcel B."/>
            <person name="Carre W."/>
            <person name="Ball S.G."/>
            <person name="Chaparro C."/>
            <person name="Tonon T."/>
            <person name="Barbeyron T."/>
            <person name="Michel G."/>
            <person name="Noel B."/>
            <person name="Valentin K."/>
            <person name="Elias M."/>
            <person name="Artiguenave F."/>
            <person name="Arun A."/>
            <person name="Aury J.M."/>
            <person name="Barbosa-Neto J.F."/>
            <person name="Bothwell J.H."/>
            <person name="Bouget F.Y."/>
            <person name="Brillet L."/>
            <person name="Cabello-Hurtado F."/>
            <person name="Capella-Gutierrez S."/>
            <person name="Charrier B."/>
            <person name="Cladiere L."/>
            <person name="Cock J.M."/>
            <person name="Coelho S.M."/>
            <person name="Colleoni C."/>
            <person name="Czjzek M."/>
            <person name="Da Silva C."/>
            <person name="Delage L."/>
            <person name="Denoeud F."/>
            <person name="Deschamps P."/>
            <person name="Dittami S.M."/>
            <person name="Gabaldon T."/>
            <person name="Gachon C.M."/>
            <person name="Groisillier A."/>
            <person name="Herve C."/>
            <person name="Jabbari K."/>
            <person name="Katinka M."/>
            <person name="Kloareg B."/>
            <person name="Kowalczyk N."/>
            <person name="Labadie K."/>
            <person name="Leblanc C."/>
            <person name="Lopez P.J."/>
            <person name="McLachlan D.H."/>
            <person name="Meslet-Cladiere L."/>
            <person name="Moustafa A."/>
            <person name="Nehr Z."/>
            <person name="Nyvall Collen P."/>
            <person name="Panaud O."/>
            <person name="Partensky F."/>
            <person name="Poulain J."/>
            <person name="Rensing S.A."/>
            <person name="Rousvoal S."/>
            <person name="Samson G."/>
            <person name="Symeonidi A."/>
            <person name="Weissenbach J."/>
            <person name="Zambounis A."/>
            <person name="Wincker P."/>
            <person name="Boyen C."/>
        </authorList>
    </citation>
    <scope>NUCLEOTIDE SEQUENCE [LARGE SCALE GENOMIC DNA]</scope>
    <source>
        <strain evidence="5">cv. Stackhouse</strain>
    </source>
</reference>
<dbReference type="KEGG" id="ccp:CHC_T00001003001"/>
<protein>
    <submittedName>
        <fullName evidence="2">Uncharacterized protein</fullName>
    </submittedName>
</protein>
<name>R7Q7G3_CHOCR</name>
<dbReference type="GeneID" id="17318802"/>
<dbReference type="GeneID" id="17320842"/>
<dbReference type="KEGG" id="ccp:CHC_T00002131001"/>
<gene>
    <name evidence="4" type="ORF">CHC_T00000871001</name>
    <name evidence="1" type="ORF">CHC_T00001003001</name>
    <name evidence="2" type="ORF">CHC_T00002131001</name>
    <name evidence="3" type="ORF">CHC_T00004308001</name>
</gene>
<dbReference type="EMBL" id="HG001751">
    <property type="protein sequence ID" value="CDF35926.1"/>
    <property type="molecule type" value="Genomic_DNA"/>
</dbReference>
<dbReference type="EMBL" id="HG002245">
    <property type="protein sequence ID" value="CDF40790.1"/>
    <property type="molecule type" value="Genomic_DNA"/>
</dbReference>
<dbReference type="KEGG" id="ccp:CHC_T00004308001"/>
<proteinExistence type="predicted"/>
<dbReference type="Gramene" id="CDF35926">
    <property type="protein sequence ID" value="CDF35926"/>
    <property type="gene ID" value="CHC_T00004308001"/>
</dbReference>
<evidence type="ECO:0000313" key="4">
    <source>
        <dbReference type="EMBL" id="CDF40790.1"/>
    </source>
</evidence>
<dbReference type="RefSeq" id="XP_005715745.1">
    <property type="nucleotide sequence ID" value="XM_005715688.1"/>
</dbReference>
<evidence type="ECO:0000313" key="5">
    <source>
        <dbReference type="Proteomes" id="UP000012073"/>
    </source>
</evidence>